<reference evidence="1" key="1">
    <citation type="submission" date="2018-05" db="EMBL/GenBank/DDBJ databases">
        <authorList>
            <person name="Lanie J.A."/>
            <person name="Ng W.-L."/>
            <person name="Kazmierczak K.M."/>
            <person name="Andrzejewski T.M."/>
            <person name="Davidsen T.M."/>
            <person name="Wayne K.J."/>
            <person name="Tettelin H."/>
            <person name="Glass J.I."/>
            <person name="Rusch D."/>
            <person name="Podicherti R."/>
            <person name="Tsui H.-C.T."/>
            <person name="Winkler M.E."/>
        </authorList>
    </citation>
    <scope>NUCLEOTIDE SEQUENCE</scope>
</reference>
<protein>
    <submittedName>
        <fullName evidence="1">Uncharacterized protein</fullName>
    </submittedName>
</protein>
<feature type="non-terminal residue" evidence="1">
    <location>
        <position position="559"/>
    </location>
</feature>
<feature type="non-terminal residue" evidence="1">
    <location>
        <position position="1"/>
    </location>
</feature>
<proteinExistence type="predicted"/>
<dbReference type="AlphaFoldDB" id="A0A382EJX2"/>
<organism evidence="1">
    <name type="scientific">marine metagenome</name>
    <dbReference type="NCBI Taxonomy" id="408172"/>
    <lineage>
        <taxon>unclassified sequences</taxon>
        <taxon>metagenomes</taxon>
        <taxon>ecological metagenomes</taxon>
    </lineage>
</organism>
<sequence>PIVDTHVMETWFNSARDHLISENGIDRFMHEDEGLLTLDTIPITYDASFTKHIRNFAHYNCIVAEDGSPLINEESIGPIGSNTYFTVEDEYGLRQNKRTDLEFDLVESLNWHLLMEDENHFAQEVDETRFLTEESIVKVSTREIKPHLYDTMGYHVRMENEDYLEHEDGTLAIIEANQVEVDYQRIEYNLYETIYWHIMQEDGVTHTSLEDGTRLTTEDFNLKATSLLQPPVKNIYGVDTMGWHIELEDASLLATLSRVDITVTAGGAGPSFIFDGTEAAVLTLTGQRTYRFIMEHSSLRPSETEADWHPLRFSKTQDGEWGPSGDMSDGGEDYTDGVTVNGEPGVSGSYVEFTPTNLTQLVYYFCDSHSGMGAELHIVAQDVSTQYLAMEDFHKDLGQVNLSRILQDIPENKAPDITKRYVTEEAPSDMQRWTPANHELDYINTWKDTVVTRTFGMQPFRPHYVSNWADAELSFVDEKFTQEDDSGVILLEHPVTNQDYLLAEDFPELNQDVLNLQRELLDGILLEDSLQTLGTIDGRQYDYIQLEVYVIHQVISLED</sequence>
<gene>
    <name evidence="1" type="ORF">METZ01_LOCUS203021</name>
</gene>
<name>A0A382EJX2_9ZZZZ</name>
<evidence type="ECO:0000313" key="1">
    <source>
        <dbReference type="EMBL" id="SVB50167.1"/>
    </source>
</evidence>
<accession>A0A382EJX2</accession>
<dbReference type="EMBL" id="UINC01044559">
    <property type="protein sequence ID" value="SVB50167.1"/>
    <property type="molecule type" value="Genomic_DNA"/>
</dbReference>